<dbReference type="InterPro" id="IPR035500">
    <property type="entry name" value="NHR-like_dom_sf"/>
</dbReference>
<dbReference type="CDD" id="cd06970">
    <property type="entry name" value="NR_DBD_PNR"/>
    <property type="match status" value="1"/>
</dbReference>
<evidence type="ECO:0000256" key="3">
    <source>
        <dbReference type="ARBA" id="ARBA00022723"/>
    </source>
</evidence>
<sequence>MEDEPLNYSIGAGDRDDHLSMSSGSPPDSECVEGGTLEDRLASLRSIFHSPLFLPGGPLAGGYLNPGFAAALALQMSGQQTGMTSPPPPFDGTTISVSSFPSSSIAVSTPPPSTASPSLTCAVCGDVSSGKHYGILACNGCSGFFKRSVRRRLIYRCQAGTGACVVDKAHRNQCQACRLKKCLSKGMNKDAVQNERQPRNTATIRPPLDDAHSHALLRKYAGCAVSAVLSQPDSTSLLPSDEDASPGSDNESKLETLRSILASASGVCEAPAAPPIERIVRASFDWARGLPSFAALPKEDQTSLLSSKWTSLYLLHCIEAALGSEKCPALEHICDNKETLDRSRVLFTLLSDADRGEIACLKAITLFHNDPCTLTLKESAQVESLLDQALAMLFHHSARVSTKANRFGHLLLALASLERLDRSIVIRACEKEPIAALIQVVDAILKQSTQ</sequence>
<dbReference type="PROSITE" id="PS51843">
    <property type="entry name" value="NR_LBD"/>
    <property type="match status" value="1"/>
</dbReference>
<evidence type="ECO:0000256" key="9">
    <source>
        <dbReference type="ARBA" id="ARBA00023170"/>
    </source>
</evidence>
<name>A0AAN4Z6P6_9BILA</name>
<dbReference type="Pfam" id="PF00104">
    <property type="entry name" value="Hormone_recep"/>
    <property type="match status" value="1"/>
</dbReference>
<dbReference type="GO" id="GO:0043565">
    <property type="term" value="F:sequence-specific DNA binding"/>
    <property type="evidence" value="ECO:0007669"/>
    <property type="project" value="InterPro"/>
</dbReference>
<dbReference type="PRINTS" id="PR00398">
    <property type="entry name" value="STRDHORMONER"/>
</dbReference>
<dbReference type="Pfam" id="PF00105">
    <property type="entry name" value="zf-C4"/>
    <property type="match status" value="1"/>
</dbReference>
<dbReference type="GO" id="GO:0003700">
    <property type="term" value="F:DNA-binding transcription factor activity"/>
    <property type="evidence" value="ECO:0007669"/>
    <property type="project" value="InterPro"/>
</dbReference>
<feature type="non-terminal residue" evidence="15">
    <location>
        <position position="450"/>
    </location>
</feature>
<keyword evidence="3 11" id="KW-0479">Metal-binding</keyword>
<dbReference type="InterPro" id="IPR001628">
    <property type="entry name" value="Znf_hrmn_rcpt"/>
</dbReference>
<dbReference type="GO" id="GO:0008270">
    <property type="term" value="F:zinc ion binding"/>
    <property type="evidence" value="ECO:0007669"/>
    <property type="project" value="UniProtKB-KW"/>
</dbReference>
<evidence type="ECO:0000256" key="6">
    <source>
        <dbReference type="ARBA" id="ARBA00023015"/>
    </source>
</evidence>
<keyword evidence="5 11" id="KW-0862">Zinc</keyword>
<evidence type="ECO:0000256" key="11">
    <source>
        <dbReference type="RuleBase" id="RU004334"/>
    </source>
</evidence>
<dbReference type="SMART" id="SM00430">
    <property type="entry name" value="HOLI"/>
    <property type="match status" value="1"/>
</dbReference>
<gene>
    <name evidence="15" type="ORF">PMAYCL1PPCAC_04319</name>
</gene>
<dbReference type="FunFam" id="3.30.50.10:FF:000028">
    <property type="entry name" value="Nuclear receptor subfamily 2, group E, member 3"/>
    <property type="match status" value="1"/>
</dbReference>
<dbReference type="InterPro" id="IPR050274">
    <property type="entry name" value="Nuclear_hormone_rcpt_NR2"/>
</dbReference>
<evidence type="ECO:0000256" key="5">
    <source>
        <dbReference type="ARBA" id="ARBA00022833"/>
    </source>
</evidence>
<evidence type="ECO:0000313" key="16">
    <source>
        <dbReference type="Proteomes" id="UP001328107"/>
    </source>
</evidence>
<comment type="caution">
    <text evidence="15">The sequence shown here is derived from an EMBL/GenBank/DDBJ whole genome shotgun (WGS) entry which is preliminary data.</text>
</comment>
<keyword evidence="16" id="KW-1185">Reference proteome</keyword>
<organism evidence="15 16">
    <name type="scientific">Pristionchus mayeri</name>
    <dbReference type="NCBI Taxonomy" id="1317129"/>
    <lineage>
        <taxon>Eukaryota</taxon>
        <taxon>Metazoa</taxon>
        <taxon>Ecdysozoa</taxon>
        <taxon>Nematoda</taxon>
        <taxon>Chromadorea</taxon>
        <taxon>Rhabditida</taxon>
        <taxon>Rhabditina</taxon>
        <taxon>Diplogasteromorpha</taxon>
        <taxon>Diplogasteroidea</taxon>
        <taxon>Neodiplogasteridae</taxon>
        <taxon>Pristionchus</taxon>
    </lineage>
</organism>
<evidence type="ECO:0000256" key="7">
    <source>
        <dbReference type="ARBA" id="ARBA00023125"/>
    </source>
</evidence>
<dbReference type="Gene3D" id="1.10.565.10">
    <property type="entry name" value="Retinoid X Receptor"/>
    <property type="match status" value="1"/>
</dbReference>
<dbReference type="PANTHER" id="PTHR24083">
    <property type="entry name" value="NUCLEAR HORMONE RECEPTOR"/>
    <property type="match status" value="1"/>
</dbReference>
<keyword evidence="9 11" id="KW-0675">Receptor</keyword>
<feature type="region of interest" description="Disordered" evidence="12">
    <location>
        <begin position="1"/>
        <end position="34"/>
    </location>
</feature>
<keyword evidence="8 11" id="KW-0804">Transcription</keyword>
<evidence type="ECO:0000256" key="2">
    <source>
        <dbReference type="ARBA" id="ARBA00005993"/>
    </source>
</evidence>
<keyword evidence="4 11" id="KW-0863">Zinc-finger</keyword>
<evidence type="ECO:0000313" key="15">
    <source>
        <dbReference type="EMBL" id="GMR34124.1"/>
    </source>
</evidence>
<proteinExistence type="inferred from homology"/>
<dbReference type="SMART" id="SM00399">
    <property type="entry name" value="ZnF_C4"/>
    <property type="match status" value="1"/>
</dbReference>
<evidence type="ECO:0000259" key="14">
    <source>
        <dbReference type="PROSITE" id="PS51843"/>
    </source>
</evidence>
<dbReference type="InterPro" id="IPR001723">
    <property type="entry name" value="Nuclear_hrmn_rcpt"/>
</dbReference>
<dbReference type="SUPFAM" id="SSF48508">
    <property type="entry name" value="Nuclear receptor ligand-binding domain"/>
    <property type="match status" value="1"/>
</dbReference>
<evidence type="ECO:0000259" key="13">
    <source>
        <dbReference type="PROSITE" id="PS51030"/>
    </source>
</evidence>
<feature type="domain" description="NR LBD" evidence="14">
    <location>
        <begin position="239"/>
        <end position="450"/>
    </location>
</feature>
<feature type="domain" description="Nuclear receptor" evidence="13">
    <location>
        <begin position="118"/>
        <end position="194"/>
    </location>
</feature>
<comment type="similarity">
    <text evidence="2 11">Belongs to the nuclear hormone receptor family.</text>
</comment>
<dbReference type="AlphaFoldDB" id="A0AAN4Z6P6"/>
<dbReference type="PRINTS" id="PR00047">
    <property type="entry name" value="STROIDFINGER"/>
</dbReference>
<dbReference type="GO" id="GO:0005634">
    <property type="term" value="C:nucleus"/>
    <property type="evidence" value="ECO:0007669"/>
    <property type="project" value="UniProtKB-SubCell"/>
</dbReference>
<accession>A0AAN4Z6P6</accession>
<dbReference type="EMBL" id="BTRK01000001">
    <property type="protein sequence ID" value="GMR34124.1"/>
    <property type="molecule type" value="Genomic_DNA"/>
</dbReference>
<keyword evidence="7 11" id="KW-0238">DNA-binding</keyword>
<evidence type="ECO:0000256" key="1">
    <source>
        <dbReference type="ARBA" id="ARBA00004123"/>
    </source>
</evidence>
<dbReference type="PROSITE" id="PS51030">
    <property type="entry name" value="NUCLEAR_REC_DBD_2"/>
    <property type="match status" value="1"/>
</dbReference>
<evidence type="ECO:0000256" key="8">
    <source>
        <dbReference type="ARBA" id="ARBA00023163"/>
    </source>
</evidence>
<keyword evidence="10 11" id="KW-0539">Nucleus</keyword>
<evidence type="ECO:0000256" key="12">
    <source>
        <dbReference type="SAM" id="MobiDB-lite"/>
    </source>
</evidence>
<dbReference type="PROSITE" id="PS00031">
    <property type="entry name" value="NUCLEAR_REC_DBD_1"/>
    <property type="match status" value="1"/>
</dbReference>
<reference evidence="16" key="1">
    <citation type="submission" date="2022-10" db="EMBL/GenBank/DDBJ databases">
        <title>Genome assembly of Pristionchus species.</title>
        <authorList>
            <person name="Yoshida K."/>
            <person name="Sommer R.J."/>
        </authorList>
    </citation>
    <scope>NUCLEOTIDE SEQUENCE [LARGE SCALE GENOMIC DNA]</scope>
    <source>
        <strain evidence="16">RS5460</strain>
    </source>
</reference>
<evidence type="ECO:0000256" key="4">
    <source>
        <dbReference type="ARBA" id="ARBA00022771"/>
    </source>
</evidence>
<dbReference type="InterPro" id="IPR000536">
    <property type="entry name" value="Nucl_hrmn_rcpt_lig-bd"/>
</dbReference>
<feature type="region of interest" description="Disordered" evidence="12">
    <location>
        <begin position="233"/>
        <end position="252"/>
    </location>
</feature>
<evidence type="ECO:0000256" key="10">
    <source>
        <dbReference type="ARBA" id="ARBA00023242"/>
    </source>
</evidence>
<dbReference type="Proteomes" id="UP001328107">
    <property type="component" value="Unassembled WGS sequence"/>
</dbReference>
<comment type="subcellular location">
    <subcellularLocation>
        <location evidence="1 11">Nucleus</location>
    </subcellularLocation>
</comment>
<dbReference type="InterPro" id="IPR013088">
    <property type="entry name" value="Znf_NHR/GATA"/>
</dbReference>
<dbReference type="SUPFAM" id="SSF57716">
    <property type="entry name" value="Glucocorticoid receptor-like (DNA-binding domain)"/>
    <property type="match status" value="1"/>
</dbReference>
<keyword evidence="6 11" id="KW-0805">Transcription regulation</keyword>
<dbReference type="Gene3D" id="3.30.50.10">
    <property type="entry name" value="Erythroid Transcription Factor GATA-1, subunit A"/>
    <property type="match status" value="1"/>
</dbReference>
<protein>
    <submittedName>
        <fullName evidence="15">Uncharacterized protein</fullName>
    </submittedName>
</protein>
<dbReference type="GO" id="GO:0045944">
    <property type="term" value="P:positive regulation of transcription by RNA polymerase II"/>
    <property type="evidence" value="ECO:0007669"/>
    <property type="project" value="UniProtKB-ARBA"/>
</dbReference>